<keyword evidence="7" id="KW-1185">Reference proteome</keyword>
<dbReference type="InterPro" id="IPR036922">
    <property type="entry name" value="Rieske_2Fe-2S_sf"/>
</dbReference>
<dbReference type="PROSITE" id="PS51296">
    <property type="entry name" value="RIESKE"/>
    <property type="match status" value="1"/>
</dbReference>
<dbReference type="PANTHER" id="PTHR40261:SF1">
    <property type="entry name" value="RIESKE DOMAIN-CONTAINING PROTEIN"/>
    <property type="match status" value="1"/>
</dbReference>
<dbReference type="CDD" id="cd03467">
    <property type="entry name" value="Rieske"/>
    <property type="match status" value="1"/>
</dbReference>
<feature type="domain" description="Rieske" evidence="5">
    <location>
        <begin position="13"/>
        <end position="122"/>
    </location>
</feature>
<protein>
    <submittedName>
        <fullName evidence="6">Rieske (2Fe-2S) protein</fullName>
    </submittedName>
</protein>
<dbReference type="Proteomes" id="UP001596111">
    <property type="component" value="Unassembled WGS sequence"/>
</dbReference>
<comment type="caution">
    <text evidence="6">The sequence shown here is derived from an EMBL/GenBank/DDBJ whole genome shotgun (WGS) entry which is preliminary data.</text>
</comment>
<evidence type="ECO:0000256" key="1">
    <source>
        <dbReference type="ARBA" id="ARBA00022714"/>
    </source>
</evidence>
<keyword evidence="3" id="KW-0408">Iron</keyword>
<dbReference type="Gene3D" id="2.102.10.10">
    <property type="entry name" value="Rieske [2Fe-2S] iron-sulphur domain"/>
    <property type="match status" value="1"/>
</dbReference>
<name>A0ABW0SXB4_9GAMM</name>
<evidence type="ECO:0000313" key="7">
    <source>
        <dbReference type="Proteomes" id="UP001596111"/>
    </source>
</evidence>
<evidence type="ECO:0000313" key="6">
    <source>
        <dbReference type="EMBL" id="MFC5581605.1"/>
    </source>
</evidence>
<gene>
    <name evidence="6" type="ORF">ACFPPB_10830</name>
</gene>
<accession>A0ABW0SXB4</accession>
<keyword evidence="1" id="KW-0001">2Fe-2S</keyword>
<keyword evidence="4" id="KW-0411">Iron-sulfur</keyword>
<organism evidence="6 7">
    <name type="scientific">Rhodanobacter terrae</name>
    <dbReference type="NCBI Taxonomy" id="418647"/>
    <lineage>
        <taxon>Bacteria</taxon>
        <taxon>Pseudomonadati</taxon>
        <taxon>Pseudomonadota</taxon>
        <taxon>Gammaproteobacteria</taxon>
        <taxon>Lysobacterales</taxon>
        <taxon>Rhodanobacteraceae</taxon>
        <taxon>Rhodanobacter</taxon>
    </lineage>
</organism>
<evidence type="ECO:0000256" key="4">
    <source>
        <dbReference type="ARBA" id="ARBA00023014"/>
    </source>
</evidence>
<proteinExistence type="predicted"/>
<dbReference type="InterPro" id="IPR017941">
    <property type="entry name" value="Rieske_2Fe-2S"/>
</dbReference>
<dbReference type="SUPFAM" id="SSF50022">
    <property type="entry name" value="ISP domain"/>
    <property type="match status" value="1"/>
</dbReference>
<dbReference type="Pfam" id="PF00355">
    <property type="entry name" value="Rieske"/>
    <property type="match status" value="1"/>
</dbReference>
<keyword evidence="2" id="KW-0479">Metal-binding</keyword>
<dbReference type="EMBL" id="JBHSNG010000010">
    <property type="protein sequence ID" value="MFC5581605.1"/>
    <property type="molecule type" value="Genomic_DNA"/>
</dbReference>
<dbReference type="PANTHER" id="PTHR40261">
    <property type="match status" value="1"/>
</dbReference>
<evidence type="ECO:0000256" key="2">
    <source>
        <dbReference type="ARBA" id="ARBA00022723"/>
    </source>
</evidence>
<evidence type="ECO:0000259" key="5">
    <source>
        <dbReference type="PROSITE" id="PS51296"/>
    </source>
</evidence>
<sequence length="130" mass="13877">MDTVFPAASPDRQALCRLDEIPDGGATAVDAMLTDGEADPEQSSLILLRRGGQVRGYLNVCPHTGRRLDYAPGKFLLKNDTLICAVHGATFNQADGLCIAGPCRGEHLREVALQVQDGAIHLAPRVTEAI</sequence>
<evidence type="ECO:0000256" key="3">
    <source>
        <dbReference type="ARBA" id="ARBA00023004"/>
    </source>
</evidence>
<reference evidence="7" key="1">
    <citation type="journal article" date="2019" name="Int. J. Syst. Evol. Microbiol.">
        <title>The Global Catalogue of Microorganisms (GCM) 10K type strain sequencing project: providing services to taxonomists for standard genome sequencing and annotation.</title>
        <authorList>
            <consortium name="The Broad Institute Genomics Platform"/>
            <consortium name="The Broad Institute Genome Sequencing Center for Infectious Disease"/>
            <person name="Wu L."/>
            <person name="Ma J."/>
        </authorList>
    </citation>
    <scope>NUCLEOTIDE SEQUENCE [LARGE SCALE GENOMIC DNA]</scope>
    <source>
        <strain evidence="7">CGMCC 1.13587</strain>
    </source>
</reference>
<dbReference type="RefSeq" id="WP_377326919.1">
    <property type="nucleotide sequence ID" value="NZ_JBHSNG010000010.1"/>
</dbReference>